<comment type="caution">
    <text evidence="3">The sequence shown here is derived from an EMBL/GenBank/DDBJ whole genome shotgun (WGS) entry which is preliminary data.</text>
</comment>
<evidence type="ECO:0000313" key="4">
    <source>
        <dbReference type="Proteomes" id="UP001286174"/>
    </source>
</evidence>
<evidence type="ECO:0000259" key="2">
    <source>
        <dbReference type="PROSITE" id="PS50943"/>
    </source>
</evidence>
<gene>
    <name evidence="3" type="ORF">MOZ60_06415</name>
</gene>
<dbReference type="Gene3D" id="1.10.260.40">
    <property type="entry name" value="lambda repressor-like DNA-binding domains"/>
    <property type="match status" value="1"/>
</dbReference>
<feature type="domain" description="HTH cro/C1-type" evidence="2">
    <location>
        <begin position="7"/>
        <end position="61"/>
    </location>
</feature>
<dbReference type="SUPFAM" id="SSF47413">
    <property type="entry name" value="lambda repressor-like DNA-binding domains"/>
    <property type="match status" value="1"/>
</dbReference>
<dbReference type="CDD" id="cd00093">
    <property type="entry name" value="HTH_XRE"/>
    <property type="match status" value="1"/>
</dbReference>
<dbReference type="RefSeq" id="WP_370596048.1">
    <property type="nucleotide sequence ID" value="NZ_JALBUR010000013.1"/>
</dbReference>
<dbReference type="SMART" id="SM00530">
    <property type="entry name" value="HTH_XRE"/>
    <property type="match status" value="1"/>
</dbReference>
<dbReference type="InterPro" id="IPR010982">
    <property type="entry name" value="Lambda_DNA-bd_dom_sf"/>
</dbReference>
<evidence type="ECO:0000256" key="1">
    <source>
        <dbReference type="ARBA" id="ARBA00023125"/>
    </source>
</evidence>
<keyword evidence="4" id="KW-1185">Reference proteome</keyword>
<dbReference type="GO" id="GO:0003677">
    <property type="term" value="F:DNA binding"/>
    <property type="evidence" value="ECO:0007669"/>
    <property type="project" value="UniProtKB-KW"/>
</dbReference>
<dbReference type="PANTHER" id="PTHR46558:SF11">
    <property type="entry name" value="HTH-TYPE TRANSCRIPTIONAL REGULATOR XRE"/>
    <property type="match status" value="1"/>
</dbReference>
<sequence>MPVRTHLQEARKAMGLTQREAAGALFISKDSLSRYERGEQEPGLEVAMRLSQYYQVAMDKLFEIDDKHNA</sequence>
<dbReference type="Pfam" id="PF01381">
    <property type="entry name" value="HTH_3"/>
    <property type="match status" value="1"/>
</dbReference>
<name>A0AB35U4F5_9FIRM</name>
<dbReference type="AlphaFoldDB" id="A0AB35U4F5"/>
<dbReference type="Proteomes" id="UP001286174">
    <property type="component" value="Unassembled WGS sequence"/>
</dbReference>
<organism evidence="3 4">
    <name type="scientific">Grylomicrobium aquisgranensis</name>
    <dbReference type="NCBI Taxonomy" id="2926318"/>
    <lineage>
        <taxon>Bacteria</taxon>
        <taxon>Bacillati</taxon>
        <taxon>Bacillota</taxon>
        <taxon>Erysipelotrichia</taxon>
        <taxon>Erysipelotrichales</taxon>
        <taxon>Erysipelotrichaceae</taxon>
        <taxon>Grylomicrobium</taxon>
    </lineage>
</organism>
<dbReference type="InterPro" id="IPR001387">
    <property type="entry name" value="Cro/C1-type_HTH"/>
</dbReference>
<dbReference type="PANTHER" id="PTHR46558">
    <property type="entry name" value="TRACRIPTIONAL REGULATORY PROTEIN-RELATED-RELATED"/>
    <property type="match status" value="1"/>
</dbReference>
<protein>
    <submittedName>
        <fullName evidence="3">Helix-turn-helix domain-containing protein</fullName>
    </submittedName>
</protein>
<reference evidence="3 4" key="1">
    <citation type="submission" date="2022-03" db="EMBL/GenBank/DDBJ databases">
        <title>Novel taxa within the pig intestine.</title>
        <authorList>
            <person name="Wylensek D."/>
            <person name="Bishof K."/>
            <person name="Afrizal A."/>
            <person name="Clavel T."/>
        </authorList>
    </citation>
    <scope>NUCLEOTIDE SEQUENCE [LARGE SCALE GENOMIC DNA]</scope>
    <source>
        <strain evidence="3 4">CLA-KB-P133</strain>
    </source>
</reference>
<dbReference type="EMBL" id="JALBUR010000013">
    <property type="protein sequence ID" value="MDX8419725.1"/>
    <property type="molecule type" value="Genomic_DNA"/>
</dbReference>
<accession>A0AB35U4F5</accession>
<proteinExistence type="predicted"/>
<evidence type="ECO:0000313" key="3">
    <source>
        <dbReference type="EMBL" id="MDX8419725.1"/>
    </source>
</evidence>
<keyword evidence="1" id="KW-0238">DNA-binding</keyword>
<dbReference type="PROSITE" id="PS50943">
    <property type="entry name" value="HTH_CROC1"/>
    <property type="match status" value="1"/>
</dbReference>